<feature type="chain" id="PRO_5041314710" evidence="2">
    <location>
        <begin position="19"/>
        <end position="520"/>
    </location>
</feature>
<dbReference type="InterPro" id="IPR036116">
    <property type="entry name" value="FN3_sf"/>
</dbReference>
<sequence>MAVALWAAFLLFIGHSFQLGILLPPQNVKLISKNFYTSLTWHQSPNATNSTQYEVEKSNGNRSYPDWIKEPSCRRRNLRGNQSCQLHLSDVFSFYQARVRAQDGGRLSEWTYSDWLQPYKDTVVGPLILSLAAEDHNVTVSVSMPQILLEENDSLDFTSLLKILIILSSEGEDFRTATLCEHERNSCWMDSKQRRINVTKYTFNNVKPNTNYCVKAEVSNQPTRQAVRCIKTPASSTGDYWTLSVIVLASVFGLILLSGVGKTFLKQYMQLSTSEMDLPKSLVFLNRNSSALIPALHLEADSVVFISTTVQLPLEEGLPAEQENPQFQLIPGSLGAQGSSDYCPNGFDKGNEDPSCLSVAVVDSLSSGGLVREDYSADEDYRSALELLESSEHPSPSPGEFHFGGLEKVSWECRTSYKSGQVRWLPSSGADIPLSSLKLQAHLDTQGLVYSPGPFDLVKGCNTYPEAPAKQVAELQVYRDQSSFLEDAELRSSSSLEAKDTMAMSFPGYELHPPILFCGP</sequence>
<dbReference type="GO" id="GO:0004896">
    <property type="term" value="F:cytokine receptor activity"/>
    <property type="evidence" value="ECO:0007669"/>
    <property type="project" value="TreeGrafter"/>
</dbReference>
<keyword evidence="1" id="KW-1133">Transmembrane helix</keyword>
<feature type="domain" description="Fibronectin type-III" evidence="3">
    <location>
        <begin position="24"/>
        <end position="121"/>
    </location>
</feature>
<keyword evidence="2" id="KW-0732">Signal</keyword>
<evidence type="ECO:0000259" key="3">
    <source>
        <dbReference type="PROSITE" id="PS50853"/>
    </source>
</evidence>
<proteinExistence type="predicted"/>
<feature type="transmembrane region" description="Helical" evidence="1">
    <location>
        <begin position="240"/>
        <end position="260"/>
    </location>
</feature>
<evidence type="ECO:0000256" key="2">
    <source>
        <dbReference type="SAM" id="SignalP"/>
    </source>
</evidence>
<dbReference type="Proteomes" id="UP001178461">
    <property type="component" value="Chromosome Z"/>
</dbReference>
<dbReference type="PANTHER" id="PTHR20859:SF84">
    <property type="entry name" value="INTERFERON ALPHA_BETA RECEPTOR 2"/>
    <property type="match status" value="1"/>
</dbReference>
<dbReference type="PROSITE" id="PS50853">
    <property type="entry name" value="FN3"/>
    <property type="match status" value="1"/>
</dbReference>
<organism evidence="4 5">
    <name type="scientific">Podarcis lilfordi</name>
    <name type="common">Lilford's wall lizard</name>
    <dbReference type="NCBI Taxonomy" id="74358"/>
    <lineage>
        <taxon>Eukaryota</taxon>
        <taxon>Metazoa</taxon>
        <taxon>Chordata</taxon>
        <taxon>Craniata</taxon>
        <taxon>Vertebrata</taxon>
        <taxon>Euteleostomi</taxon>
        <taxon>Lepidosauria</taxon>
        <taxon>Squamata</taxon>
        <taxon>Bifurcata</taxon>
        <taxon>Unidentata</taxon>
        <taxon>Episquamata</taxon>
        <taxon>Laterata</taxon>
        <taxon>Lacertibaenia</taxon>
        <taxon>Lacertidae</taxon>
        <taxon>Podarcis</taxon>
    </lineage>
</organism>
<dbReference type="AlphaFoldDB" id="A0AA35LD04"/>
<dbReference type="InterPro" id="IPR013783">
    <property type="entry name" value="Ig-like_fold"/>
</dbReference>
<reference evidence="4" key="1">
    <citation type="submission" date="2022-12" db="EMBL/GenBank/DDBJ databases">
        <authorList>
            <person name="Alioto T."/>
            <person name="Alioto T."/>
            <person name="Gomez Garrido J."/>
        </authorList>
    </citation>
    <scope>NUCLEOTIDE SEQUENCE</scope>
</reference>
<name>A0AA35LD04_9SAUR</name>
<dbReference type="EMBL" id="OX395140">
    <property type="protein sequence ID" value="CAI5793666.1"/>
    <property type="molecule type" value="Genomic_DNA"/>
</dbReference>
<keyword evidence="1" id="KW-0812">Transmembrane</keyword>
<dbReference type="Gene3D" id="2.60.40.10">
    <property type="entry name" value="Immunoglobulins"/>
    <property type="match status" value="1"/>
</dbReference>
<feature type="signal peptide" evidence="2">
    <location>
        <begin position="1"/>
        <end position="18"/>
    </location>
</feature>
<evidence type="ECO:0000256" key="1">
    <source>
        <dbReference type="SAM" id="Phobius"/>
    </source>
</evidence>
<dbReference type="PANTHER" id="PTHR20859">
    <property type="entry name" value="INTERFERON/INTERLEUKIN RECEPTOR"/>
    <property type="match status" value="1"/>
</dbReference>
<protein>
    <submittedName>
        <fullName evidence="4">Interleukin-20 receptor subunit alpha-like</fullName>
    </submittedName>
</protein>
<gene>
    <name evidence="4" type="ORF">PODLI_1B006952</name>
</gene>
<keyword evidence="1" id="KW-0472">Membrane</keyword>
<accession>A0AA35LD04</accession>
<keyword evidence="4" id="KW-0675">Receptor</keyword>
<dbReference type="Pfam" id="PF01108">
    <property type="entry name" value="Tissue_fac"/>
    <property type="match status" value="1"/>
</dbReference>
<dbReference type="SUPFAM" id="SSF49265">
    <property type="entry name" value="Fibronectin type III"/>
    <property type="match status" value="2"/>
</dbReference>
<dbReference type="InterPro" id="IPR003961">
    <property type="entry name" value="FN3_dom"/>
</dbReference>
<dbReference type="GO" id="GO:0005886">
    <property type="term" value="C:plasma membrane"/>
    <property type="evidence" value="ECO:0007669"/>
    <property type="project" value="TreeGrafter"/>
</dbReference>
<dbReference type="InterPro" id="IPR050650">
    <property type="entry name" value="Type-II_Cytokine-TF_Rcpt"/>
</dbReference>
<keyword evidence="5" id="KW-1185">Reference proteome</keyword>
<evidence type="ECO:0000313" key="4">
    <source>
        <dbReference type="EMBL" id="CAI5793666.1"/>
    </source>
</evidence>
<evidence type="ECO:0000313" key="5">
    <source>
        <dbReference type="Proteomes" id="UP001178461"/>
    </source>
</evidence>